<name>A0AAW1N4F7_POPJA</name>
<proteinExistence type="predicted"/>
<reference evidence="4 5" key="1">
    <citation type="journal article" date="2024" name="BMC Genomics">
        <title>De novo assembly and annotation of Popillia japonica's genome with initial clues to its potential as an invasive pest.</title>
        <authorList>
            <person name="Cucini C."/>
            <person name="Boschi S."/>
            <person name="Funari R."/>
            <person name="Cardaioli E."/>
            <person name="Iannotti N."/>
            <person name="Marturano G."/>
            <person name="Paoli F."/>
            <person name="Bruttini M."/>
            <person name="Carapelli A."/>
            <person name="Frati F."/>
            <person name="Nardi F."/>
        </authorList>
    </citation>
    <scope>NUCLEOTIDE SEQUENCE [LARGE SCALE GENOMIC DNA]</scope>
    <source>
        <strain evidence="4">DMR45628</strain>
    </source>
</reference>
<accession>A0AAW1N4F7</accession>
<sequence length="563" mass="62538">MSLHRTAVDLPSNPDVPAEKNDETPDRLDVTKEEDEEVEFVSSRSPSVEMSDLGDPAILQVGISASCSVKFKYTKDHLIKLKESPFSLKRPDYLDSAYDNNNGIWDPERWHFDRKTSDTTNNGIWDPERWHFDRKTSDTTAENGNRGNDMDNNHRRRSGDPRDRIRKEHDGIVLSPQRRSFNSGCYVPVREPARSNRSHSPIGKGEASHIGHREISQGPSSRRIGSGRIFFDYPEKTEADSDFGYRRERRDTDRERDERYERRSFSRESEPPNRPNKSKDGGGFARNGARYDRRRISNESREEEPEWFSEGPISQHDTIELRGFDDAEKAGCANSSSSKKKMSAAQKKKAKERVAKNVNVENPVQNSSKEDVVGKQEGPGARSTPTMLEGGNAELMSQSPIGGDKGAAGDSCDASNSVRNSVILEDQLFTIEDMLKSDNINMLLPNGVGLESGDTSGSKFSRWFSREKSPPTAANQKQPDEATTVSIPCDSNSYFAPISPAASTGGTVPPTNPGHPQAAAAAQSINFMEILQRSSGKQHPSGRGRRTVARRRTAGDEEHGGAR</sequence>
<keyword evidence="2" id="KW-0963">Cytoplasm</keyword>
<feature type="compositionally biased region" description="Basic and acidic residues" evidence="3">
    <location>
        <begin position="206"/>
        <end position="215"/>
    </location>
</feature>
<feature type="compositionally biased region" description="Basic and acidic residues" evidence="3">
    <location>
        <begin position="553"/>
        <end position="563"/>
    </location>
</feature>
<dbReference type="InterPro" id="IPR018862">
    <property type="entry name" value="eIF4E-T"/>
</dbReference>
<evidence type="ECO:0000256" key="1">
    <source>
        <dbReference type="ARBA" id="ARBA00004496"/>
    </source>
</evidence>
<keyword evidence="5" id="KW-1185">Reference proteome</keyword>
<dbReference type="PANTHER" id="PTHR12269">
    <property type="entry name" value="EUKARYOTIC TRANSLATION INITIATION FACTOR 4E TRANSPORTER"/>
    <property type="match status" value="1"/>
</dbReference>
<dbReference type="Pfam" id="PF10477">
    <property type="entry name" value="EIF4E-T"/>
    <property type="match status" value="2"/>
</dbReference>
<evidence type="ECO:0000256" key="2">
    <source>
        <dbReference type="ARBA" id="ARBA00022490"/>
    </source>
</evidence>
<feature type="compositionally biased region" description="Basic residues" evidence="3">
    <location>
        <begin position="540"/>
        <end position="552"/>
    </location>
</feature>
<feature type="region of interest" description="Disordered" evidence="3">
    <location>
        <begin position="500"/>
        <end position="563"/>
    </location>
</feature>
<feature type="compositionally biased region" description="Basic and acidic residues" evidence="3">
    <location>
        <begin position="233"/>
        <end position="271"/>
    </location>
</feature>
<feature type="region of interest" description="Disordered" evidence="3">
    <location>
        <begin position="1"/>
        <end position="49"/>
    </location>
</feature>
<dbReference type="GO" id="GO:0005634">
    <property type="term" value="C:nucleus"/>
    <property type="evidence" value="ECO:0007669"/>
    <property type="project" value="TreeGrafter"/>
</dbReference>
<feature type="region of interest" description="Disordered" evidence="3">
    <location>
        <begin position="329"/>
        <end position="388"/>
    </location>
</feature>
<dbReference type="GO" id="GO:0017148">
    <property type="term" value="P:negative regulation of translation"/>
    <property type="evidence" value="ECO:0007669"/>
    <property type="project" value="TreeGrafter"/>
</dbReference>
<gene>
    <name evidence="4" type="ORF">QE152_g1570</name>
</gene>
<comment type="subcellular location">
    <subcellularLocation>
        <location evidence="1">Cytoplasm</location>
    </subcellularLocation>
</comment>
<feature type="compositionally biased region" description="Basic and acidic residues" evidence="3">
    <location>
        <begin position="148"/>
        <end position="171"/>
    </location>
</feature>
<dbReference type="Proteomes" id="UP001458880">
    <property type="component" value="Unassembled WGS sequence"/>
</dbReference>
<evidence type="ECO:0000313" key="5">
    <source>
        <dbReference type="Proteomes" id="UP001458880"/>
    </source>
</evidence>
<organism evidence="4 5">
    <name type="scientific">Popillia japonica</name>
    <name type="common">Japanese beetle</name>
    <dbReference type="NCBI Taxonomy" id="7064"/>
    <lineage>
        <taxon>Eukaryota</taxon>
        <taxon>Metazoa</taxon>
        <taxon>Ecdysozoa</taxon>
        <taxon>Arthropoda</taxon>
        <taxon>Hexapoda</taxon>
        <taxon>Insecta</taxon>
        <taxon>Pterygota</taxon>
        <taxon>Neoptera</taxon>
        <taxon>Endopterygota</taxon>
        <taxon>Coleoptera</taxon>
        <taxon>Polyphaga</taxon>
        <taxon>Scarabaeiformia</taxon>
        <taxon>Scarabaeidae</taxon>
        <taxon>Rutelinae</taxon>
        <taxon>Popillia</taxon>
    </lineage>
</organism>
<feature type="compositionally biased region" description="Polar residues" evidence="3">
    <location>
        <begin position="472"/>
        <end position="484"/>
    </location>
</feature>
<evidence type="ECO:0000313" key="4">
    <source>
        <dbReference type="EMBL" id="KAK9754207.1"/>
    </source>
</evidence>
<dbReference type="GO" id="GO:0003729">
    <property type="term" value="F:mRNA binding"/>
    <property type="evidence" value="ECO:0007669"/>
    <property type="project" value="TreeGrafter"/>
</dbReference>
<dbReference type="AlphaFoldDB" id="A0AAW1N4F7"/>
<dbReference type="PANTHER" id="PTHR12269:SF1">
    <property type="entry name" value="EUKARYOTIC TRANSLATION INITIATION FACTOR 4E TRANSPORTER"/>
    <property type="match status" value="1"/>
</dbReference>
<feature type="compositionally biased region" description="Basic residues" evidence="3">
    <location>
        <begin position="338"/>
        <end position="351"/>
    </location>
</feature>
<feature type="region of interest" description="Disordered" evidence="3">
    <location>
        <begin position="452"/>
        <end position="484"/>
    </location>
</feature>
<feature type="compositionally biased region" description="Basic and acidic residues" evidence="3">
    <location>
        <begin position="17"/>
        <end position="31"/>
    </location>
</feature>
<comment type="caution">
    <text evidence="4">The sequence shown here is derived from an EMBL/GenBank/DDBJ whole genome shotgun (WGS) entry which is preliminary data.</text>
</comment>
<protein>
    <submittedName>
        <fullName evidence="4">Nucleocytoplasmic shuttling protein for mRNA cap-binding EIF4E</fullName>
    </submittedName>
</protein>
<dbReference type="GO" id="GO:0036464">
    <property type="term" value="C:cytoplasmic ribonucleoprotein granule"/>
    <property type="evidence" value="ECO:0007669"/>
    <property type="project" value="UniProtKB-ARBA"/>
</dbReference>
<dbReference type="EMBL" id="JASPKY010000009">
    <property type="protein sequence ID" value="KAK9754207.1"/>
    <property type="molecule type" value="Genomic_DNA"/>
</dbReference>
<feature type="region of interest" description="Disordered" evidence="3">
    <location>
        <begin position="135"/>
        <end position="317"/>
    </location>
</feature>
<feature type="compositionally biased region" description="Basic and acidic residues" evidence="3">
    <location>
        <begin position="289"/>
        <end position="300"/>
    </location>
</feature>
<evidence type="ECO:0000256" key="3">
    <source>
        <dbReference type="SAM" id="MobiDB-lite"/>
    </source>
</evidence>